<dbReference type="EMBL" id="BONK01000008">
    <property type="protein sequence ID" value="GIG21745.1"/>
    <property type="molecule type" value="Genomic_DNA"/>
</dbReference>
<comment type="caution">
    <text evidence="2">The sequence shown here is derived from an EMBL/GenBank/DDBJ whole genome shotgun (WGS) entry which is preliminary data.</text>
</comment>
<keyword evidence="1" id="KW-0812">Transmembrane</keyword>
<gene>
    <name evidence="2" type="ORF">Cch01nite_24690</name>
</gene>
<keyword evidence="1" id="KW-1133">Transmembrane helix</keyword>
<evidence type="ECO:0000313" key="2">
    <source>
        <dbReference type="EMBL" id="GIG21745.1"/>
    </source>
</evidence>
<reference evidence="2" key="1">
    <citation type="submission" date="2021-01" db="EMBL/GenBank/DDBJ databases">
        <title>Whole genome shotgun sequence of Cellulomonas chitinilytica NBRC 110799.</title>
        <authorList>
            <person name="Komaki H."/>
            <person name="Tamura T."/>
        </authorList>
    </citation>
    <scope>NUCLEOTIDE SEQUENCE</scope>
    <source>
        <strain evidence="2">NBRC 110799</strain>
    </source>
</reference>
<proteinExistence type="predicted"/>
<keyword evidence="3" id="KW-1185">Reference proteome</keyword>
<dbReference type="RefSeq" id="WP_203754626.1">
    <property type="nucleotide sequence ID" value="NZ_BONK01000008.1"/>
</dbReference>
<organism evidence="2 3">
    <name type="scientific">Cellulomonas chitinilytica</name>
    <dbReference type="NCBI Taxonomy" id="398759"/>
    <lineage>
        <taxon>Bacteria</taxon>
        <taxon>Bacillati</taxon>
        <taxon>Actinomycetota</taxon>
        <taxon>Actinomycetes</taxon>
        <taxon>Micrococcales</taxon>
        <taxon>Cellulomonadaceae</taxon>
        <taxon>Cellulomonas</taxon>
    </lineage>
</organism>
<accession>A0A919P2Y9</accession>
<sequence length="94" mass="10061">MTTADEPAGTGTPRWALFVGAAVLGLAALGVCAFVILNSWTNGWAAGQEDADHELERAQIAEQQWHQAHPDPTEPVLPDYAEYFSQVADEVAAP</sequence>
<evidence type="ECO:0000313" key="3">
    <source>
        <dbReference type="Proteomes" id="UP000632740"/>
    </source>
</evidence>
<feature type="transmembrane region" description="Helical" evidence="1">
    <location>
        <begin position="15"/>
        <end position="37"/>
    </location>
</feature>
<protein>
    <submittedName>
        <fullName evidence="2">Uncharacterized protein</fullName>
    </submittedName>
</protein>
<dbReference type="AlphaFoldDB" id="A0A919P2Y9"/>
<name>A0A919P2Y9_9CELL</name>
<dbReference type="Proteomes" id="UP000632740">
    <property type="component" value="Unassembled WGS sequence"/>
</dbReference>
<evidence type="ECO:0000256" key="1">
    <source>
        <dbReference type="SAM" id="Phobius"/>
    </source>
</evidence>
<keyword evidence="1" id="KW-0472">Membrane</keyword>